<dbReference type="Proteomes" id="UP001152888">
    <property type="component" value="Unassembled WGS sequence"/>
</dbReference>
<protein>
    <submittedName>
        <fullName evidence="1">Uncharacterized protein</fullName>
    </submittedName>
</protein>
<keyword evidence="2" id="KW-1185">Reference proteome</keyword>
<dbReference type="EMBL" id="CAKOFQ010008575">
    <property type="protein sequence ID" value="CAH2014932.1"/>
    <property type="molecule type" value="Genomic_DNA"/>
</dbReference>
<evidence type="ECO:0000313" key="1">
    <source>
        <dbReference type="EMBL" id="CAH2014932.1"/>
    </source>
</evidence>
<gene>
    <name evidence="1" type="ORF">ACAOBT_LOCUS34403</name>
</gene>
<organism evidence="1 2">
    <name type="scientific">Acanthoscelides obtectus</name>
    <name type="common">Bean weevil</name>
    <name type="synonym">Bruchus obtectus</name>
    <dbReference type="NCBI Taxonomy" id="200917"/>
    <lineage>
        <taxon>Eukaryota</taxon>
        <taxon>Metazoa</taxon>
        <taxon>Ecdysozoa</taxon>
        <taxon>Arthropoda</taxon>
        <taxon>Hexapoda</taxon>
        <taxon>Insecta</taxon>
        <taxon>Pterygota</taxon>
        <taxon>Neoptera</taxon>
        <taxon>Endopterygota</taxon>
        <taxon>Coleoptera</taxon>
        <taxon>Polyphaga</taxon>
        <taxon>Cucujiformia</taxon>
        <taxon>Chrysomeloidea</taxon>
        <taxon>Chrysomelidae</taxon>
        <taxon>Bruchinae</taxon>
        <taxon>Bruchini</taxon>
        <taxon>Acanthoscelides</taxon>
    </lineage>
</organism>
<name>A0A9P0MK49_ACAOB</name>
<proteinExistence type="predicted"/>
<accession>A0A9P0MK49</accession>
<evidence type="ECO:0000313" key="2">
    <source>
        <dbReference type="Proteomes" id="UP001152888"/>
    </source>
</evidence>
<sequence>MNLLVIYGDSDYEEALLKWVAEVDEENENDSDIDSDAEFIYADHECVWNKVEIQMVKDFLLKKMRHRTALLQETISMEKKPFQMVCVDCAK</sequence>
<dbReference type="AlphaFoldDB" id="A0A9P0MK49"/>
<comment type="caution">
    <text evidence="1">The sequence shown here is derived from an EMBL/GenBank/DDBJ whole genome shotgun (WGS) entry which is preliminary data.</text>
</comment>
<reference evidence="1" key="1">
    <citation type="submission" date="2022-03" db="EMBL/GenBank/DDBJ databases">
        <authorList>
            <person name="Sayadi A."/>
        </authorList>
    </citation>
    <scope>NUCLEOTIDE SEQUENCE</scope>
</reference>